<organism evidence="3 4">
    <name type="scientific">Klenkia soli</name>
    <dbReference type="NCBI Taxonomy" id="1052260"/>
    <lineage>
        <taxon>Bacteria</taxon>
        <taxon>Bacillati</taxon>
        <taxon>Actinomycetota</taxon>
        <taxon>Actinomycetes</taxon>
        <taxon>Geodermatophilales</taxon>
        <taxon>Geodermatophilaceae</taxon>
        <taxon>Klenkia</taxon>
    </lineage>
</organism>
<dbReference type="RefSeq" id="WP_091247280.1">
    <property type="nucleotide sequence ID" value="NZ_FNIR01000011.1"/>
</dbReference>
<dbReference type="PANTHER" id="PTHR48081:SF8">
    <property type="entry name" value="ALPHA_BETA HYDROLASE FOLD-3 DOMAIN-CONTAINING PROTEIN-RELATED"/>
    <property type="match status" value="1"/>
</dbReference>
<dbReference type="GO" id="GO:0016787">
    <property type="term" value="F:hydrolase activity"/>
    <property type="evidence" value="ECO:0007669"/>
    <property type="project" value="UniProtKB-KW"/>
</dbReference>
<feature type="domain" description="Alpha/beta hydrolase fold-3" evidence="2">
    <location>
        <begin position="117"/>
        <end position="316"/>
    </location>
</feature>
<reference evidence="4" key="1">
    <citation type="submission" date="2016-10" db="EMBL/GenBank/DDBJ databases">
        <authorList>
            <person name="Varghese N."/>
            <person name="Submissions S."/>
        </authorList>
    </citation>
    <scope>NUCLEOTIDE SEQUENCE [LARGE SCALE GENOMIC DNA]</scope>
    <source>
        <strain evidence="4">DSM 45843</strain>
    </source>
</reference>
<accession>A0A1H0QU79</accession>
<dbReference type="Pfam" id="PF07859">
    <property type="entry name" value="Abhydrolase_3"/>
    <property type="match status" value="1"/>
</dbReference>
<evidence type="ECO:0000259" key="2">
    <source>
        <dbReference type="Pfam" id="PF07859"/>
    </source>
</evidence>
<evidence type="ECO:0000313" key="3">
    <source>
        <dbReference type="EMBL" id="SDP20695.1"/>
    </source>
</evidence>
<sequence length="343" mass="35689">MTTVDDRHAATAPDPALAARLALAMQAMDATVQWPPASPAPGQSERQWAAEVAAHRAHHDAMAIGFSTLVPPVAPSEDPAAAGVGVSAAVVPVADGEGAQGAKVYRPAGEGARPGLLLLHGGAWWMGGGATAFSIGDVLCRRLAAELDVVVVNFDYRLAPEHRFPAGLDDAESAVDWMVRHAEDLGIDPHRLAVYGISSGGNLAAALAHRLRGSERALCLAVLQVPVLDLRFVSDSIKADPEALATDVLRELYLAPGTAVEDPEVSPALATDVAGLPPTVVVVGTRDSLHDDGVLHAETLAAGGVECTLLSYDMTHSIATAEVAEQWVRDVITHSRLVLAQTA</sequence>
<dbReference type="AlphaFoldDB" id="A0A1H0QU79"/>
<dbReference type="Proteomes" id="UP000199088">
    <property type="component" value="Unassembled WGS sequence"/>
</dbReference>
<dbReference type="InterPro" id="IPR013094">
    <property type="entry name" value="AB_hydrolase_3"/>
</dbReference>
<dbReference type="Gene3D" id="3.40.50.1820">
    <property type="entry name" value="alpha/beta hydrolase"/>
    <property type="match status" value="1"/>
</dbReference>
<evidence type="ECO:0000313" key="4">
    <source>
        <dbReference type="Proteomes" id="UP000199088"/>
    </source>
</evidence>
<dbReference type="STRING" id="1052260.SAMN05660199_03351"/>
<dbReference type="EMBL" id="FNIR01000011">
    <property type="protein sequence ID" value="SDP20695.1"/>
    <property type="molecule type" value="Genomic_DNA"/>
</dbReference>
<proteinExistence type="predicted"/>
<evidence type="ECO:0000256" key="1">
    <source>
        <dbReference type="ARBA" id="ARBA00022801"/>
    </source>
</evidence>
<dbReference type="SUPFAM" id="SSF53474">
    <property type="entry name" value="alpha/beta-Hydrolases"/>
    <property type="match status" value="1"/>
</dbReference>
<gene>
    <name evidence="3" type="ORF">SAMN05660199_03351</name>
</gene>
<name>A0A1H0QU79_9ACTN</name>
<dbReference type="InterPro" id="IPR050300">
    <property type="entry name" value="GDXG_lipolytic_enzyme"/>
</dbReference>
<protein>
    <submittedName>
        <fullName evidence="3">Alpha/beta hydrolase fold</fullName>
    </submittedName>
</protein>
<dbReference type="InterPro" id="IPR029058">
    <property type="entry name" value="AB_hydrolase_fold"/>
</dbReference>
<dbReference type="OrthoDB" id="128186at2"/>
<dbReference type="PANTHER" id="PTHR48081">
    <property type="entry name" value="AB HYDROLASE SUPERFAMILY PROTEIN C4A8.06C"/>
    <property type="match status" value="1"/>
</dbReference>
<keyword evidence="1 3" id="KW-0378">Hydrolase</keyword>
<keyword evidence="4" id="KW-1185">Reference proteome</keyword>